<dbReference type="GO" id="GO:0008186">
    <property type="term" value="F:ATP-dependent activity, acting on RNA"/>
    <property type="evidence" value="ECO:0007669"/>
    <property type="project" value="UniProtKB-UniRule"/>
</dbReference>
<dbReference type="GO" id="GO:0006353">
    <property type="term" value="P:DNA-templated transcription termination"/>
    <property type="evidence" value="ECO:0007669"/>
    <property type="project" value="UniProtKB-UniRule"/>
</dbReference>
<feature type="domain" description="Rho RNA-BD" evidence="12">
    <location>
        <begin position="105"/>
        <end position="179"/>
    </location>
</feature>
<dbReference type="InterPro" id="IPR011129">
    <property type="entry name" value="CSD"/>
</dbReference>
<dbReference type="EC" id="3.6.4.-" evidence="9 10"/>
<dbReference type="SMART" id="SM00357">
    <property type="entry name" value="CSP"/>
    <property type="match status" value="1"/>
</dbReference>
<gene>
    <name evidence="9 13" type="primary">rho</name>
    <name evidence="13" type="ORF">CLCY_5c00450</name>
</gene>
<dbReference type="Gene3D" id="3.40.50.300">
    <property type="entry name" value="P-loop containing nucleotide triphosphate hydrolases"/>
    <property type="match status" value="1"/>
</dbReference>
<dbReference type="InterPro" id="IPR003593">
    <property type="entry name" value="AAA+_ATPase"/>
</dbReference>
<dbReference type="InterPro" id="IPR012340">
    <property type="entry name" value="NA-bd_OB-fold"/>
</dbReference>
<dbReference type="Gene3D" id="1.10.720.10">
    <property type="match status" value="1"/>
</dbReference>
<dbReference type="Pfam" id="PF00006">
    <property type="entry name" value="ATP-synt_ab"/>
    <property type="match status" value="1"/>
</dbReference>
<dbReference type="GO" id="GO:0005524">
    <property type="term" value="F:ATP binding"/>
    <property type="evidence" value="ECO:0007669"/>
    <property type="project" value="UniProtKB-UniRule"/>
</dbReference>
<dbReference type="OrthoDB" id="9805197at2"/>
<dbReference type="PROSITE" id="PS51856">
    <property type="entry name" value="RHO_RNA_BD"/>
    <property type="match status" value="1"/>
</dbReference>
<evidence type="ECO:0000313" key="13">
    <source>
        <dbReference type="EMBL" id="KMT22806.1"/>
    </source>
</evidence>
<keyword evidence="6 9" id="KW-0694">RNA-binding</keyword>
<proteinExistence type="inferred from homology"/>
<dbReference type="Gene3D" id="2.40.50.140">
    <property type="entry name" value="Nucleic acid-binding proteins"/>
    <property type="match status" value="1"/>
</dbReference>
<keyword evidence="2 9" id="KW-0547">Nucleotide-binding</keyword>
<dbReference type="InterPro" id="IPR004665">
    <property type="entry name" value="Term_rho"/>
</dbReference>
<feature type="binding site" evidence="9">
    <location>
        <begin position="234"/>
        <end position="239"/>
    </location>
    <ligand>
        <name>ATP</name>
        <dbReference type="ChEBI" id="CHEBI:30616"/>
    </ligand>
</feature>
<keyword evidence="1 9" id="KW-0806">Transcription termination</keyword>
<dbReference type="RefSeq" id="WP_048569544.1">
    <property type="nucleotide sequence ID" value="NZ_LFVU01000004.1"/>
</dbReference>
<dbReference type="HAMAP" id="MF_01884">
    <property type="entry name" value="Rho"/>
    <property type="match status" value="1"/>
</dbReference>
<organism evidence="13 14">
    <name type="scientific">Clostridium cylindrosporum DSM 605</name>
    <dbReference type="NCBI Taxonomy" id="1121307"/>
    <lineage>
        <taxon>Bacteria</taxon>
        <taxon>Bacillati</taxon>
        <taxon>Bacillota</taxon>
        <taxon>Clostridia</taxon>
        <taxon>Eubacteriales</taxon>
        <taxon>Clostridiaceae</taxon>
        <taxon>Clostridium</taxon>
    </lineage>
</organism>
<dbReference type="NCBIfam" id="NF006886">
    <property type="entry name" value="PRK09376.1"/>
    <property type="match status" value="1"/>
</dbReference>
<dbReference type="GO" id="GO:0016787">
    <property type="term" value="F:hydrolase activity"/>
    <property type="evidence" value="ECO:0007669"/>
    <property type="project" value="UniProtKB-KW"/>
</dbReference>
<evidence type="ECO:0000256" key="11">
    <source>
        <dbReference type="PROSITE-ProRule" id="PRU01203"/>
    </source>
</evidence>
<comment type="caution">
    <text evidence="13">The sequence shown here is derived from an EMBL/GenBank/DDBJ whole genome shotgun (WGS) entry which is preliminary data.</text>
</comment>
<dbReference type="STRING" id="1121307.CLCY_5c00450"/>
<name>A0A0J8G566_CLOCY</name>
<dbReference type="CDD" id="cd01128">
    <property type="entry name" value="rho_factor_C"/>
    <property type="match status" value="1"/>
</dbReference>
<dbReference type="SMART" id="SM00959">
    <property type="entry name" value="Rho_N"/>
    <property type="match status" value="1"/>
</dbReference>
<dbReference type="SMART" id="SM00382">
    <property type="entry name" value="AAA"/>
    <property type="match status" value="1"/>
</dbReference>
<keyword evidence="4 9" id="KW-0347">Helicase</keyword>
<keyword evidence="3 9" id="KW-0378">Hydrolase</keyword>
<evidence type="ECO:0000259" key="12">
    <source>
        <dbReference type="PROSITE" id="PS51856"/>
    </source>
</evidence>
<evidence type="ECO:0000256" key="10">
    <source>
        <dbReference type="NCBIfam" id="TIGR00767"/>
    </source>
</evidence>
<dbReference type="InterPro" id="IPR027417">
    <property type="entry name" value="P-loop_NTPase"/>
</dbReference>
<dbReference type="Pfam" id="PF07497">
    <property type="entry name" value="Rho_RNA_bind"/>
    <property type="match status" value="1"/>
</dbReference>
<dbReference type="AlphaFoldDB" id="A0A0J8G566"/>
<dbReference type="GO" id="GO:0004386">
    <property type="term" value="F:helicase activity"/>
    <property type="evidence" value="ECO:0007669"/>
    <property type="project" value="UniProtKB-UniRule"/>
</dbReference>
<evidence type="ECO:0000256" key="8">
    <source>
        <dbReference type="ARBA" id="ARBA00023163"/>
    </source>
</evidence>
<evidence type="ECO:0000256" key="4">
    <source>
        <dbReference type="ARBA" id="ARBA00022806"/>
    </source>
</evidence>
<evidence type="ECO:0000256" key="3">
    <source>
        <dbReference type="ARBA" id="ARBA00022801"/>
    </source>
</evidence>
<evidence type="ECO:0000256" key="5">
    <source>
        <dbReference type="ARBA" id="ARBA00022840"/>
    </source>
</evidence>
<dbReference type="PANTHER" id="PTHR46425:SF1">
    <property type="entry name" value="TRANSCRIPTION TERMINATION FACTOR RHO"/>
    <property type="match status" value="1"/>
</dbReference>
<evidence type="ECO:0000256" key="2">
    <source>
        <dbReference type="ARBA" id="ARBA00022741"/>
    </source>
</evidence>
<dbReference type="InterPro" id="IPR041703">
    <property type="entry name" value="Rho_factor_ATP-bd"/>
</dbReference>
<dbReference type="InterPro" id="IPR000194">
    <property type="entry name" value="ATPase_F1/V1/A1_a/bsu_nucl-bd"/>
</dbReference>
<comment type="caution">
    <text evidence="9">Lacks conserved residue(s) required for the propagation of feature annotation.</text>
</comment>
<dbReference type="PANTHER" id="PTHR46425">
    <property type="entry name" value="TRANSCRIPTION TERMINATION FACTOR RHO"/>
    <property type="match status" value="1"/>
</dbReference>
<comment type="function">
    <text evidence="9">Facilitates transcription termination by a mechanism that involves Rho binding to the nascent RNA, activation of Rho's RNA-dependent ATPase activity, and release of the mRNA from the DNA template.</text>
</comment>
<dbReference type="SUPFAM" id="SSF68912">
    <property type="entry name" value="Rho N-terminal domain-like"/>
    <property type="match status" value="1"/>
</dbReference>
<dbReference type="Proteomes" id="UP000036756">
    <property type="component" value="Unassembled WGS sequence"/>
</dbReference>
<dbReference type="SUPFAM" id="SSF50249">
    <property type="entry name" value="Nucleic acid-binding proteins"/>
    <property type="match status" value="1"/>
</dbReference>
<dbReference type="InterPro" id="IPR036269">
    <property type="entry name" value="Rho_N_sf"/>
</dbReference>
<keyword evidence="7 9" id="KW-0805">Transcription regulation</keyword>
<dbReference type="InterPro" id="IPR011112">
    <property type="entry name" value="Rho-like_N"/>
</dbReference>
<comment type="similarity">
    <text evidence="9 11">Belongs to the Rho family.</text>
</comment>
<dbReference type="SUPFAM" id="SSF52540">
    <property type="entry name" value="P-loop containing nucleoside triphosphate hydrolases"/>
    <property type="match status" value="1"/>
</dbReference>
<feature type="binding site" evidence="9">
    <location>
        <position position="265"/>
    </location>
    <ligand>
        <name>ATP</name>
        <dbReference type="ChEBI" id="CHEBI:30616"/>
    </ligand>
</feature>
<evidence type="ECO:0000256" key="7">
    <source>
        <dbReference type="ARBA" id="ARBA00023015"/>
    </source>
</evidence>
<protein>
    <recommendedName>
        <fullName evidence="9 10">Transcription termination factor Rho</fullName>
        <ecNumber evidence="9 10">3.6.4.-</ecNumber>
    </recommendedName>
    <alternativeName>
        <fullName evidence="9">ATP-dependent helicase Rho</fullName>
    </alternativeName>
</protein>
<accession>A0A0J8G566</accession>
<reference evidence="13 14" key="1">
    <citation type="submission" date="2015-06" db="EMBL/GenBank/DDBJ databases">
        <title>Draft genome sequence of the purine-degrading Clostridium cylindrosporum HC-1 (DSM 605).</title>
        <authorList>
            <person name="Poehlein A."/>
            <person name="Schiel-Bengelsdorf B."/>
            <person name="Bengelsdorf F."/>
            <person name="Daniel R."/>
            <person name="Duerre P."/>
        </authorList>
    </citation>
    <scope>NUCLEOTIDE SEQUENCE [LARGE SCALE GENOMIC DNA]</scope>
    <source>
        <strain evidence="13 14">DSM 605</strain>
    </source>
</reference>
<evidence type="ECO:0000256" key="6">
    <source>
        <dbReference type="ARBA" id="ARBA00022884"/>
    </source>
</evidence>
<evidence type="ECO:0000256" key="9">
    <source>
        <dbReference type="HAMAP-Rule" id="MF_01884"/>
    </source>
</evidence>
<evidence type="ECO:0000313" key="14">
    <source>
        <dbReference type="Proteomes" id="UP000036756"/>
    </source>
</evidence>
<keyword evidence="8 9" id="KW-0804">Transcription</keyword>
<evidence type="ECO:0000256" key="1">
    <source>
        <dbReference type="ARBA" id="ARBA00022472"/>
    </source>
</evidence>
<dbReference type="PATRIC" id="fig|1121307.3.peg.1977"/>
<feature type="binding site" evidence="9">
    <location>
        <begin position="222"/>
        <end position="227"/>
    </location>
    <ligand>
        <name>ATP</name>
        <dbReference type="ChEBI" id="CHEBI:30616"/>
    </ligand>
</feature>
<dbReference type="InterPro" id="IPR011113">
    <property type="entry name" value="Rho_RNA-bd"/>
</dbReference>
<dbReference type="EMBL" id="LFVU01000004">
    <property type="protein sequence ID" value="KMT22806.1"/>
    <property type="molecule type" value="Genomic_DNA"/>
</dbReference>
<keyword evidence="14" id="KW-1185">Reference proteome</keyword>
<dbReference type="NCBIfam" id="TIGR00767">
    <property type="entry name" value="rho"/>
    <property type="match status" value="1"/>
</dbReference>
<keyword evidence="5 9" id="KW-0067">ATP-binding</keyword>
<sequence>MNFESLKEKTLDELRHIGKDMGIKAVSKYRKSELIEQILNFDNKKEEKEEEVPEVIEKVIEEEVRPAIELVEKIAPKPRPNNRDMNLHDIDEDKRKKMQALLADSDTVEGIFEHIDNQSYGFLRIDNYQQGQRDIYVSPSQIRKFGLRTGDKIKGKARFPKETEKYKALVYLQEVNGGSPDRIIGRSHFDDLTPIYPDKKMDLETIGSDMSTRLIDILSPVGRGQRGMIVAPPKAGKTVLIKKIANAIAKNHPDIELIVLLIDERPEEVTDMKRSIKGDVVYSTFDEEPDSHARVAKLTLERAKRLVEMKKDVVILMDSLTRLARAYNLIIQPTGRTLSGGLDPGALTQPKKFFGAARNLVEGGSLTILATSLVETGSRMDEVIFEEFKGTGNMELHLDRRLQERRIFPAIDINKSGTRREDLILTPEEISVSTSVRRLLSNNVSHEATEKLLNIMTKTQSNKEFVDIFPKIAKDENLL</sequence>
<dbReference type="GO" id="GO:0003723">
    <property type="term" value="F:RNA binding"/>
    <property type="evidence" value="ECO:0007669"/>
    <property type="project" value="UniProtKB-UniRule"/>
</dbReference>
<dbReference type="Pfam" id="PF07498">
    <property type="entry name" value="Rho_N"/>
    <property type="match status" value="1"/>
</dbReference>
<comment type="subunit">
    <text evidence="9">Homohexamer. The homohexamer assembles into an open ring structure.</text>
</comment>